<organism evidence="1 2">
    <name type="scientific">Archangium gephyra</name>
    <dbReference type="NCBI Taxonomy" id="48"/>
    <lineage>
        <taxon>Bacteria</taxon>
        <taxon>Pseudomonadati</taxon>
        <taxon>Myxococcota</taxon>
        <taxon>Myxococcia</taxon>
        <taxon>Myxococcales</taxon>
        <taxon>Cystobacterineae</taxon>
        <taxon>Archangiaceae</taxon>
        <taxon>Archangium</taxon>
    </lineage>
</organism>
<sequence>MAACREGGGRMSGIAVYAPPGGFPHGTRARYVGSKCRCDECRRANREYARARARATPNGLVDAASVRAHLTELAKQGIGRRTVAAASDVSLSAISLVRTGRKLKLRAQTAARLMAVDASAIADGALVRAVETRAALRELRRLGLSKREIARRLGSTAESPSLQLTRRRVTAKNALKVTKLLAAVRAEHAAKRAERRCGQCDESHGESRFAVLRELGAEDLADLPRTWPCLYGGAKGAALLAEDLKRIAPEAE</sequence>
<dbReference type="Proteomes" id="UP000249061">
    <property type="component" value="Unassembled WGS sequence"/>
</dbReference>
<dbReference type="EMBL" id="QFQP01000034">
    <property type="protein sequence ID" value="PZR07062.1"/>
    <property type="molecule type" value="Genomic_DNA"/>
</dbReference>
<name>A0A2W5SW85_9BACT</name>
<dbReference type="AlphaFoldDB" id="A0A2W5SW85"/>
<evidence type="ECO:0000313" key="1">
    <source>
        <dbReference type="EMBL" id="PZR07062.1"/>
    </source>
</evidence>
<gene>
    <name evidence="1" type="ORF">DI536_28820</name>
</gene>
<proteinExistence type="predicted"/>
<accession>A0A2W5SW85</accession>
<comment type="caution">
    <text evidence="1">The sequence shown here is derived from an EMBL/GenBank/DDBJ whole genome shotgun (WGS) entry which is preliminary data.</text>
</comment>
<evidence type="ECO:0000313" key="2">
    <source>
        <dbReference type="Proteomes" id="UP000249061"/>
    </source>
</evidence>
<protein>
    <submittedName>
        <fullName evidence="1">Uncharacterized protein</fullName>
    </submittedName>
</protein>
<reference evidence="1 2" key="1">
    <citation type="submission" date="2017-08" db="EMBL/GenBank/DDBJ databases">
        <title>Infants hospitalized years apart are colonized by the same room-sourced microbial strains.</title>
        <authorList>
            <person name="Brooks B."/>
            <person name="Olm M.R."/>
            <person name="Firek B.A."/>
            <person name="Baker R."/>
            <person name="Thomas B.C."/>
            <person name="Morowitz M.J."/>
            <person name="Banfield J.F."/>
        </authorList>
    </citation>
    <scope>NUCLEOTIDE SEQUENCE [LARGE SCALE GENOMIC DNA]</scope>
    <source>
        <strain evidence="1">S2_003_000_R2_14</strain>
    </source>
</reference>